<dbReference type="AlphaFoldDB" id="A0A520MAA7"/>
<name>A0A520MAA7_9GAMM</name>
<dbReference type="CDD" id="cd07990">
    <property type="entry name" value="LPLAT_LCLAT1-like"/>
    <property type="match status" value="1"/>
</dbReference>
<dbReference type="EMBL" id="SHBM01000015">
    <property type="protein sequence ID" value="RZO18131.1"/>
    <property type="molecule type" value="Genomic_DNA"/>
</dbReference>
<dbReference type="PANTHER" id="PTHR10983:SF16">
    <property type="entry name" value="LYSOCARDIOLIPIN ACYLTRANSFERASE 1"/>
    <property type="match status" value="1"/>
</dbReference>
<keyword evidence="3" id="KW-0012">Acyltransferase</keyword>
<keyword evidence="1" id="KW-0472">Membrane</keyword>
<dbReference type="NCBIfam" id="NF010621">
    <property type="entry name" value="PRK14014.1"/>
    <property type="match status" value="1"/>
</dbReference>
<sequence length="295" mass="34570">MNLIKSNIIGVITLILILCELIIGFGTLAIINIPRAAVKTKRFKVFIYKISNQIGELTVLGLKWIMQIMHGKDSIQIIDHNDLSKDEWYIAMSNHSSWADIFIILVATNYKIPLLKIFMKKELWWIPFVFLANKALDMPFVHRHTKAQLEKNPNLRYKDYENTIKSCKRFHRSPTTVFSYAEGTRHTKIKHQEQNSPYINLLKPKIGGMATALSAIPQINKLLDCTIVYESNKRSAWSFLKGEMRNVKVDFKEYEIPEGLKGKSYLEDMKYRNDFKEWVEELWSIKDETYEKLKF</sequence>
<evidence type="ECO:0000313" key="3">
    <source>
        <dbReference type="EMBL" id="RZO18131.1"/>
    </source>
</evidence>
<dbReference type="InterPro" id="IPR002123">
    <property type="entry name" value="Plipid/glycerol_acylTrfase"/>
</dbReference>
<keyword evidence="3" id="KW-0808">Transferase</keyword>
<reference evidence="3 4" key="1">
    <citation type="submission" date="2019-02" db="EMBL/GenBank/DDBJ databases">
        <title>Prokaryotic population dynamics and viral predation in marine succession experiment using metagenomics: the confinement effect.</title>
        <authorList>
            <person name="Haro-Moreno J.M."/>
            <person name="Rodriguez-Valera F."/>
            <person name="Lopez-Perez M."/>
        </authorList>
    </citation>
    <scope>NUCLEOTIDE SEQUENCE [LARGE SCALE GENOMIC DNA]</scope>
    <source>
        <strain evidence="3">MED-G167</strain>
    </source>
</reference>
<proteinExistence type="predicted"/>
<feature type="transmembrane region" description="Helical" evidence="1">
    <location>
        <begin position="6"/>
        <end position="33"/>
    </location>
</feature>
<evidence type="ECO:0000313" key="4">
    <source>
        <dbReference type="Proteomes" id="UP000318359"/>
    </source>
</evidence>
<dbReference type="GO" id="GO:0016746">
    <property type="term" value="F:acyltransferase activity"/>
    <property type="evidence" value="ECO:0007669"/>
    <property type="project" value="UniProtKB-KW"/>
</dbReference>
<evidence type="ECO:0000259" key="2">
    <source>
        <dbReference type="SMART" id="SM00563"/>
    </source>
</evidence>
<keyword evidence="1" id="KW-0812">Transmembrane</keyword>
<gene>
    <name evidence="3" type="ORF">EVB00_01510</name>
</gene>
<organism evidence="3 4">
    <name type="scientific">SAR86 cluster bacterium</name>
    <dbReference type="NCBI Taxonomy" id="2030880"/>
    <lineage>
        <taxon>Bacteria</taxon>
        <taxon>Pseudomonadati</taxon>
        <taxon>Pseudomonadota</taxon>
        <taxon>Gammaproteobacteria</taxon>
        <taxon>SAR86 cluster</taxon>
    </lineage>
</organism>
<dbReference type="SUPFAM" id="SSF69593">
    <property type="entry name" value="Glycerol-3-phosphate (1)-acyltransferase"/>
    <property type="match status" value="1"/>
</dbReference>
<dbReference type="Pfam" id="PF01553">
    <property type="entry name" value="Acyltransferase"/>
    <property type="match status" value="1"/>
</dbReference>
<dbReference type="PANTHER" id="PTHR10983">
    <property type="entry name" value="1-ACYLGLYCEROL-3-PHOSPHATE ACYLTRANSFERASE-RELATED"/>
    <property type="match status" value="1"/>
</dbReference>
<dbReference type="SMART" id="SM00563">
    <property type="entry name" value="PlsC"/>
    <property type="match status" value="1"/>
</dbReference>
<dbReference type="Proteomes" id="UP000318359">
    <property type="component" value="Unassembled WGS sequence"/>
</dbReference>
<comment type="caution">
    <text evidence="3">The sequence shown here is derived from an EMBL/GenBank/DDBJ whole genome shotgun (WGS) entry which is preliminary data.</text>
</comment>
<protein>
    <submittedName>
        <fullName evidence="3">Acyltransferase</fullName>
    </submittedName>
</protein>
<evidence type="ECO:0000256" key="1">
    <source>
        <dbReference type="SAM" id="Phobius"/>
    </source>
</evidence>
<accession>A0A520MAA7</accession>
<keyword evidence="1" id="KW-1133">Transmembrane helix</keyword>
<feature type="domain" description="Phospholipid/glycerol acyltransferase" evidence="2">
    <location>
        <begin position="89"/>
        <end position="230"/>
    </location>
</feature>